<proteinExistence type="predicted"/>
<sequence>MTEYFEFKANEKMEYRRYILISALFSVPDEDSSLLGSGFLAFVSQIFLWEDVRLTIGGTVKGDPVRDIIKCAWENGVNFIDTAEGIGCHSLMNKSSSTDYHELKGMPRDSQSAK</sequence>
<name>A0ACA9MYH6_9GLOM</name>
<evidence type="ECO:0000313" key="2">
    <source>
        <dbReference type="Proteomes" id="UP000789525"/>
    </source>
</evidence>
<protein>
    <submittedName>
        <fullName evidence="1">4160_t:CDS:1</fullName>
    </submittedName>
</protein>
<feature type="non-terminal residue" evidence="1">
    <location>
        <position position="114"/>
    </location>
</feature>
<comment type="caution">
    <text evidence="1">The sequence shown here is derived from an EMBL/GenBank/DDBJ whole genome shotgun (WGS) entry which is preliminary data.</text>
</comment>
<reference evidence="1" key="1">
    <citation type="submission" date="2021-06" db="EMBL/GenBank/DDBJ databases">
        <authorList>
            <person name="Kallberg Y."/>
            <person name="Tangrot J."/>
            <person name="Rosling A."/>
        </authorList>
    </citation>
    <scope>NUCLEOTIDE SEQUENCE</scope>
    <source>
        <strain evidence="1">CL356</strain>
    </source>
</reference>
<accession>A0ACA9MYH6</accession>
<dbReference type="EMBL" id="CAJVPT010015885">
    <property type="protein sequence ID" value="CAG8614870.1"/>
    <property type="molecule type" value="Genomic_DNA"/>
</dbReference>
<evidence type="ECO:0000313" key="1">
    <source>
        <dbReference type="EMBL" id="CAG8614870.1"/>
    </source>
</evidence>
<keyword evidence="2" id="KW-1185">Reference proteome</keyword>
<organism evidence="1 2">
    <name type="scientific">Acaulospora colombiana</name>
    <dbReference type="NCBI Taxonomy" id="27376"/>
    <lineage>
        <taxon>Eukaryota</taxon>
        <taxon>Fungi</taxon>
        <taxon>Fungi incertae sedis</taxon>
        <taxon>Mucoromycota</taxon>
        <taxon>Glomeromycotina</taxon>
        <taxon>Glomeromycetes</taxon>
        <taxon>Diversisporales</taxon>
        <taxon>Acaulosporaceae</taxon>
        <taxon>Acaulospora</taxon>
    </lineage>
</organism>
<gene>
    <name evidence="1" type="ORF">ACOLOM_LOCUS7137</name>
</gene>
<dbReference type="Proteomes" id="UP000789525">
    <property type="component" value="Unassembled WGS sequence"/>
</dbReference>